<gene>
    <name evidence="1" type="ORF">EDS130_LOCUS29041</name>
    <name evidence="2" type="ORF">XAT740_LOCUS30659</name>
</gene>
<comment type="caution">
    <text evidence="1">The sequence shown here is derived from an EMBL/GenBank/DDBJ whole genome shotgun (WGS) entry which is preliminary data.</text>
</comment>
<evidence type="ECO:0000313" key="4">
    <source>
        <dbReference type="Proteomes" id="UP000663852"/>
    </source>
</evidence>
<dbReference type="EMBL" id="CAJNOR010002748">
    <property type="protein sequence ID" value="CAF1335370.1"/>
    <property type="molecule type" value="Genomic_DNA"/>
</dbReference>
<name>A0A815BLB5_ADIRI</name>
<proteinExistence type="predicted"/>
<organism evidence="1 4">
    <name type="scientific">Adineta ricciae</name>
    <name type="common">Rotifer</name>
    <dbReference type="NCBI Taxonomy" id="249248"/>
    <lineage>
        <taxon>Eukaryota</taxon>
        <taxon>Metazoa</taxon>
        <taxon>Spiralia</taxon>
        <taxon>Gnathifera</taxon>
        <taxon>Rotifera</taxon>
        <taxon>Eurotatoria</taxon>
        <taxon>Bdelloidea</taxon>
        <taxon>Adinetida</taxon>
        <taxon>Adinetidae</taxon>
        <taxon>Adineta</taxon>
    </lineage>
</organism>
<evidence type="ECO:0000313" key="2">
    <source>
        <dbReference type="EMBL" id="CAF1335370.1"/>
    </source>
</evidence>
<accession>A0A815BLB5</accession>
<dbReference type="EMBL" id="CAJNOJ010000193">
    <property type="protein sequence ID" value="CAF1271234.1"/>
    <property type="molecule type" value="Genomic_DNA"/>
</dbReference>
<evidence type="ECO:0000313" key="1">
    <source>
        <dbReference type="EMBL" id="CAF1271234.1"/>
    </source>
</evidence>
<keyword evidence="3" id="KW-1185">Reference proteome</keyword>
<reference evidence="1" key="1">
    <citation type="submission" date="2021-02" db="EMBL/GenBank/DDBJ databases">
        <authorList>
            <person name="Nowell W R."/>
        </authorList>
    </citation>
    <scope>NUCLEOTIDE SEQUENCE</scope>
</reference>
<sequence>MRISFHLGLRVSRGLLQQRMDILQVDLQQIRDFVPTDEYDLDSLLTDRNFEYQKQIANEMTHESNEILSLITSALDSYQIDVTLDSTVLIRTMTQLLASLGNALQSHTNFSFGL</sequence>
<dbReference type="AlphaFoldDB" id="A0A815BLB5"/>
<protein>
    <submittedName>
        <fullName evidence="1">Uncharacterized protein</fullName>
    </submittedName>
</protein>
<dbReference type="Proteomes" id="UP000663852">
    <property type="component" value="Unassembled WGS sequence"/>
</dbReference>
<evidence type="ECO:0000313" key="3">
    <source>
        <dbReference type="Proteomes" id="UP000663828"/>
    </source>
</evidence>
<dbReference type="Proteomes" id="UP000663828">
    <property type="component" value="Unassembled WGS sequence"/>
</dbReference>